<keyword evidence="2" id="KW-1185">Reference proteome</keyword>
<dbReference type="EMBL" id="JAFCMP010000062">
    <property type="protein sequence ID" value="KAG5188828.1"/>
    <property type="molecule type" value="Genomic_DNA"/>
</dbReference>
<comment type="caution">
    <text evidence="1">The sequence shown here is derived from an EMBL/GenBank/DDBJ whole genome shotgun (WGS) entry which is preliminary data.</text>
</comment>
<evidence type="ECO:0000313" key="2">
    <source>
        <dbReference type="Proteomes" id="UP000664859"/>
    </source>
</evidence>
<organism evidence="1 2">
    <name type="scientific">Tribonema minus</name>
    <dbReference type="NCBI Taxonomy" id="303371"/>
    <lineage>
        <taxon>Eukaryota</taxon>
        <taxon>Sar</taxon>
        <taxon>Stramenopiles</taxon>
        <taxon>Ochrophyta</taxon>
        <taxon>PX clade</taxon>
        <taxon>Xanthophyceae</taxon>
        <taxon>Tribonematales</taxon>
        <taxon>Tribonemataceae</taxon>
        <taxon>Tribonema</taxon>
    </lineage>
</organism>
<proteinExistence type="predicted"/>
<dbReference type="Proteomes" id="UP000664859">
    <property type="component" value="Unassembled WGS sequence"/>
</dbReference>
<gene>
    <name evidence="1" type="ORF">JKP88DRAFT_193175</name>
</gene>
<evidence type="ECO:0000313" key="1">
    <source>
        <dbReference type="EMBL" id="KAG5188828.1"/>
    </source>
</evidence>
<name>A0A836CKN6_9STRA</name>
<protein>
    <submittedName>
        <fullName evidence="1">Uncharacterized protein</fullName>
    </submittedName>
</protein>
<accession>A0A836CKN6</accession>
<reference evidence="1" key="1">
    <citation type="submission" date="2021-02" db="EMBL/GenBank/DDBJ databases">
        <title>First Annotated Genome of the Yellow-green Alga Tribonema minus.</title>
        <authorList>
            <person name="Mahan K.M."/>
        </authorList>
    </citation>
    <scope>NUCLEOTIDE SEQUENCE</scope>
    <source>
        <strain evidence="1">UTEX B ZZ1240</strain>
    </source>
</reference>
<sequence length="177" mass="19198">MPMPWLELLLDKAAIVITAALKGFGIAILRRSISCSEELRALLTADTVHILNTISQELVGEDDPALILQLSDPVSLHAALQLLNTPTAAGHNEVASMSNFKNWLLANAGVAPSMPGTLAWHGLDNDAVEDIRRRFHKHEWIHDMHGAGITQRRIAMVLLVAGSGRATKVTEAVSVFE</sequence>
<dbReference type="AlphaFoldDB" id="A0A836CKN6"/>